<evidence type="ECO:0000313" key="8">
    <source>
        <dbReference type="Proteomes" id="UP000886808"/>
    </source>
</evidence>
<evidence type="ECO:0000256" key="1">
    <source>
        <dbReference type="ARBA" id="ARBA00001974"/>
    </source>
</evidence>
<dbReference type="InterPro" id="IPR015899">
    <property type="entry name" value="UDP-GalPyranose_mutase_C"/>
</dbReference>
<dbReference type="Proteomes" id="UP000886808">
    <property type="component" value="Unassembled WGS sequence"/>
</dbReference>
<dbReference type="GO" id="GO:0005829">
    <property type="term" value="C:cytosol"/>
    <property type="evidence" value="ECO:0007669"/>
    <property type="project" value="TreeGrafter"/>
</dbReference>
<evidence type="ECO:0000259" key="6">
    <source>
        <dbReference type="Pfam" id="PF03275"/>
    </source>
</evidence>
<dbReference type="EMBL" id="DXIE01000028">
    <property type="protein sequence ID" value="HIV62126.1"/>
    <property type="molecule type" value="Genomic_DNA"/>
</dbReference>
<protein>
    <submittedName>
        <fullName evidence="7">UDP-galactopyranose mutase</fullName>
        <ecNumber evidence="7">5.4.99.9</ecNumber>
    </submittedName>
</protein>
<reference evidence="7" key="2">
    <citation type="submission" date="2021-04" db="EMBL/GenBank/DDBJ databases">
        <authorList>
            <person name="Gilroy R."/>
        </authorList>
    </citation>
    <scope>NUCLEOTIDE SEQUENCE</scope>
    <source>
        <strain evidence="7">CHK193-4272</strain>
    </source>
</reference>
<accession>A0A9D1PJ95</accession>
<organism evidence="7 8">
    <name type="scientific">Candidatus Butyricicoccus avistercoris</name>
    <dbReference type="NCBI Taxonomy" id="2838518"/>
    <lineage>
        <taxon>Bacteria</taxon>
        <taxon>Bacillati</taxon>
        <taxon>Bacillota</taxon>
        <taxon>Clostridia</taxon>
        <taxon>Eubacteriales</taxon>
        <taxon>Butyricicoccaceae</taxon>
        <taxon>Butyricicoccus</taxon>
    </lineage>
</organism>
<dbReference type="EC" id="5.4.99.9" evidence="7"/>
<dbReference type="AlphaFoldDB" id="A0A9D1PJ95"/>
<comment type="caution">
    <text evidence="7">The sequence shown here is derived from an EMBL/GenBank/DDBJ whole genome shotgun (WGS) entry which is preliminary data.</text>
</comment>
<evidence type="ECO:0000256" key="2">
    <source>
        <dbReference type="ARBA" id="ARBA00009321"/>
    </source>
</evidence>
<dbReference type="Pfam" id="PF03275">
    <property type="entry name" value="GLF"/>
    <property type="match status" value="1"/>
</dbReference>
<dbReference type="InterPro" id="IPR004379">
    <property type="entry name" value="UDP-GALP_mutase"/>
</dbReference>
<gene>
    <name evidence="7" type="primary">glf</name>
    <name evidence="7" type="ORF">H9746_04660</name>
</gene>
<dbReference type="GO" id="GO:0008767">
    <property type="term" value="F:UDP-galactopyranose mutase activity"/>
    <property type="evidence" value="ECO:0007669"/>
    <property type="project" value="UniProtKB-EC"/>
</dbReference>
<dbReference type="SUPFAM" id="SSF51971">
    <property type="entry name" value="Nucleotide-binding domain"/>
    <property type="match status" value="1"/>
</dbReference>
<feature type="domain" description="UDP-galactopyranose mutase C-terminal" evidence="6">
    <location>
        <begin position="153"/>
        <end position="368"/>
    </location>
</feature>
<dbReference type="NCBIfam" id="TIGR00031">
    <property type="entry name" value="UDP-GALP_mutase"/>
    <property type="match status" value="1"/>
</dbReference>
<dbReference type="Gene3D" id="3.40.50.720">
    <property type="entry name" value="NAD(P)-binding Rossmann-like Domain"/>
    <property type="match status" value="3"/>
</dbReference>
<keyword evidence="4" id="KW-0274">FAD</keyword>
<keyword evidence="5 7" id="KW-0413">Isomerase</keyword>
<evidence type="ECO:0000256" key="4">
    <source>
        <dbReference type="ARBA" id="ARBA00022827"/>
    </source>
</evidence>
<comment type="similarity">
    <text evidence="2">Belongs to the UDP-galactopyranose/dTDP-fucopyranose mutase family.</text>
</comment>
<proteinExistence type="inferred from homology"/>
<dbReference type="SUPFAM" id="SSF54373">
    <property type="entry name" value="FAD-linked reductases, C-terminal domain"/>
    <property type="match status" value="1"/>
</dbReference>
<dbReference type="PANTHER" id="PTHR21197">
    <property type="entry name" value="UDP-GALACTOPYRANOSE MUTASE"/>
    <property type="match status" value="1"/>
</dbReference>
<dbReference type="Pfam" id="PF13450">
    <property type="entry name" value="NAD_binding_8"/>
    <property type="match status" value="1"/>
</dbReference>
<name>A0A9D1PJ95_9FIRM</name>
<keyword evidence="3" id="KW-0285">Flavoprotein</keyword>
<comment type="cofactor">
    <cofactor evidence="1">
        <name>FAD</name>
        <dbReference type="ChEBI" id="CHEBI:57692"/>
    </cofactor>
</comment>
<reference evidence="7" key="1">
    <citation type="journal article" date="2021" name="PeerJ">
        <title>Extensive microbial diversity within the chicken gut microbiome revealed by metagenomics and culture.</title>
        <authorList>
            <person name="Gilroy R."/>
            <person name="Ravi A."/>
            <person name="Getino M."/>
            <person name="Pursley I."/>
            <person name="Horton D.L."/>
            <person name="Alikhan N.F."/>
            <person name="Baker D."/>
            <person name="Gharbi K."/>
            <person name="Hall N."/>
            <person name="Watson M."/>
            <person name="Adriaenssens E.M."/>
            <person name="Foster-Nyarko E."/>
            <person name="Jarju S."/>
            <person name="Secka A."/>
            <person name="Antonio M."/>
            <person name="Oren A."/>
            <person name="Chaudhuri R.R."/>
            <person name="La Ragione R."/>
            <person name="Hildebrand F."/>
            <person name="Pallen M.J."/>
        </authorList>
    </citation>
    <scope>NUCLEOTIDE SEQUENCE</scope>
    <source>
        <strain evidence="7">CHK193-4272</strain>
    </source>
</reference>
<sequence>MNKIIIVGAGFSGSILARKIAEELNHNVIIVERRNHIGGNAYDEIDEHGILVQRYGPHFLNTNHYNVIRFLMQYGKLHQHNTKLLSYIDDQYIQLPFNFLSVQQLIGAEKSESLLAKLRKAFYGRDRVPILELVDNDDKDISDYGTLLFEKAYRTYTSKMWGIQPEQIDKYVLERVPMAMNYDERYLNKDFQYLPTEGFTKLFENMLNHPNIEVRLNTDALPLLSMEEETGSIFFEGEKVDCLIYTGAIDELFGRKYGLLPYRSLDIKYEYYSDSTSVLPSEIISYPQADGYTRKTEYHKIMKDTTNVVGSIVATEYPLQYNPEAEIGNVPYYPVMTEESNKLYQKYLNDVKKYKSLFLCGRLAEFKYYNMDICIEHAISYFDQVKDYLEKL</sequence>
<dbReference type="GO" id="GO:0050660">
    <property type="term" value="F:flavin adenine dinucleotide binding"/>
    <property type="evidence" value="ECO:0007669"/>
    <property type="project" value="TreeGrafter"/>
</dbReference>
<evidence type="ECO:0000313" key="7">
    <source>
        <dbReference type="EMBL" id="HIV62126.1"/>
    </source>
</evidence>
<dbReference type="PANTHER" id="PTHR21197:SF0">
    <property type="entry name" value="UDP-GALACTOPYRANOSE MUTASE"/>
    <property type="match status" value="1"/>
</dbReference>
<evidence type="ECO:0000256" key="3">
    <source>
        <dbReference type="ARBA" id="ARBA00022630"/>
    </source>
</evidence>
<evidence type="ECO:0000256" key="5">
    <source>
        <dbReference type="ARBA" id="ARBA00023235"/>
    </source>
</evidence>